<evidence type="ECO:0000313" key="1">
    <source>
        <dbReference type="EMBL" id="TFK59788.1"/>
    </source>
</evidence>
<reference evidence="1 2" key="1">
    <citation type="journal article" date="2019" name="Nat. Ecol. Evol.">
        <title>Megaphylogeny resolves global patterns of mushroom evolution.</title>
        <authorList>
            <person name="Varga T."/>
            <person name="Krizsan K."/>
            <person name="Foldi C."/>
            <person name="Dima B."/>
            <person name="Sanchez-Garcia M."/>
            <person name="Sanchez-Ramirez S."/>
            <person name="Szollosi G.J."/>
            <person name="Szarkandi J.G."/>
            <person name="Papp V."/>
            <person name="Albert L."/>
            <person name="Andreopoulos W."/>
            <person name="Angelini C."/>
            <person name="Antonin V."/>
            <person name="Barry K.W."/>
            <person name="Bougher N.L."/>
            <person name="Buchanan P."/>
            <person name="Buyck B."/>
            <person name="Bense V."/>
            <person name="Catcheside P."/>
            <person name="Chovatia M."/>
            <person name="Cooper J."/>
            <person name="Damon W."/>
            <person name="Desjardin D."/>
            <person name="Finy P."/>
            <person name="Geml J."/>
            <person name="Haridas S."/>
            <person name="Hughes K."/>
            <person name="Justo A."/>
            <person name="Karasinski D."/>
            <person name="Kautmanova I."/>
            <person name="Kiss B."/>
            <person name="Kocsube S."/>
            <person name="Kotiranta H."/>
            <person name="LaButti K.M."/>
            <person name="Lechner B.E."/>
            <person name="Liimatainen K."/>
            <person name="Lipzen A."/>
            <person name="Lukacs Z."/>
            <person name="Mihaltcheva S."/>
            <person name="Morgado L.N."/>
            <person name="Niskanen T."/>
            <person name="Noordeloos M.E."/>
            <person name="Ohm R.A."/>
            <person name="Ortiz-Santana B."/>
            <person name="Ovrebo C."/>
            <person name="Racz N."/>
            <person name="Riley R."/>
            <person name="Savchenko A."/>
            <person name="Shiryaev A."/>
            <person name="Soop K."/>
            <person name="Spirin V."/>
            <person name="Szebenyi C."/>
            <person name="Tomsovsky M."/>
            <person name="Tulloss R.E."/>
            <person name="Uehling J."/>
            <person name="Grigoriev I.V."/>
            <person name="Vagvolgyi C."/>
            <person name="Papp T."/>
            <person name="Martin F.M."/>
            <person name="Miettinen O."/>
            <person name="Hibbett D.S."/>
            <person name="Nagy L.G."/>
        </authorList>
    </citation>
    <scope>NUCLEOTIDE SEQUENCE [LARGE SCALE GENOMIC DNA]</scope>
    <source>
        <strain evidence="1 2">NL-1719</strain>
    </source>
</reference>
<gene>
    <name evidence="1" type="ORF">BDN72DRAFT_864877</name>
</gene>
<accession>A0ACD3A2A8</accession>
<proteinExistence type="predicted"/>
<name>A0ACD3A2A8_9AGAR</name>
<evidence type="ECO:0000313" key="2">
    <source>
        <dbReference type="Proteomes" id="UP000308600"/>
    </source>
</evidence>
<organism evidence="1 2">
    <name type="scientific">Pluteus cervinus</name>
    <dbReference type="NCBI Taxonomy" id="181527"/>
    <lineage>
        <taxon>Eukaryota</taxon>
        <taxon>Fungi</taxon>
        <taxon>Dikarya</taxon>
        <taxon>Basidiomycota</taxon>
        <taxon>Agaricomycotina</taxon>
        <taxon>Agaricomycetes</taxon>
        <taxon>Agaricomycetidae</taxon>
        <taxon>Agaricales</taxon>
        <taxon>Pluteineae</taxon>
        <taxon>Pluteaceae</taxon>
        <taxon>Pluteus</taxon>
    </lineage>
</organism>
<keyword evidence="2" id="KW-1185">Reference proteome</keyword>
<dbReference type="EMBL" id="ML208895">
    <property type="protein sequence ID" value="TFK59788.1"/>
    <property type="molecule type" value="Genomic_DNA"/>
</dbReference>
<feature type="non-terminal residue" evidence="1">
    <location>
        <position position="651"/>
    </location>
</feature>
<sequence>MSDNPEETVTLHLPLSVCQALLRHFESLEELDEATRRTYCYLRDCVEDISQTMWSSPLRLRRRYNTNGLYNPYAHHDFDTMNYPYSTNLGQPSGSTDLDSITNMLSLEEQQEDTGFVALYTFYIYIPSDTSSISFHLFHIVYFGIPNTYTHNTKVFVKIGMAERERERGKQRKKLGHRHRMATTVVYYNGKRNFGGTSHTIQFPSPVAFDDTNQAFEETESPTSRAPNHDHISPLSSRWLGKQRAFTEPDASTALTPPGGDSFRNIQPPHTPSQPSGDAWSSPMSPLTPEAVVALQLATARNHIEDNAEDGQTRGRTATCGRKKGARRSTKDKKRREVPQAAERDFNQLFPQDGPEEEPQREEEGEGHGGQDLDVDMDVFNLDMEFNIDLGEGEGSGRGQASGSQQQEDHSGGPGAVGHGGGGGGGAGEGGGSSRQEHEGQDVNPRTDDGPVAETGLLSDHAIAMISELASFCQLLNTPTESLTMPAIEAYLTVSSVLCPTAEDLAEESASSLVLLAHRCYMREREHASVFFNYAISVILFRLSIQNTMTKNPKKYPHRSKIFTELSPLVGKSTKMLERYAAEGAKLCLLAGAGPYVKEPLGDPQGDQIIDDIIPAIGKLRKKFSFTIPTMYEDQTQRYYSLPSGPLDCQD</sequence>
<protein>
    <submittedName>
        <fullName evidence="1">Uncharacterized protein</fullName>
    </submittedName>
</protein>
<dbReference type="Proteomes" id="UP000308600">
    <property type="component" value="Unassembled WGS sequence"/>
</dbReference>